<dbReference type="AlphaFoldDB" id="A0A974S6Z7"/>
<sequence>MGSFGSSIELTGFFLNAIRNTLPGASNLVVTGKGELIAYPGFGTPGRASEDTVADYERKLSLKILVKAIRKDGQMHG</sequence>
<dbReference type="EMBL" id="CP068570">
    <property type="protein sequence ID" value="QQZ48950.1"/>
    <property type="molecule type" value="Genomic_DNA"/>
</dbReference>
<evidence type="ECO:0000313" key="1">
    <source>
        <dbReference type="EMBL" id="QQZ48950.1"/>
    </source>
</evidence>
<proteinExistence type="predicted"/>
<name>A0A974S6Z7_9CAUL</name>
<reference evidence="1" key="1">
    <citation type="submission" date="2021-01" db="EMBL/GenBank/DDBJ databases">
        <title>Genome sequence of Phenylobacterium sp. 20VBR1 isolated from a valley glaceir, Ny-Alesund, Svalbard.</title>
        <authorList>
            <person name="Thomas F.A."/>
            <person name="Krishnan K.P."/>
            <person name="Sinha R.K."/>
        </authorList>
    </citation>
    <scope>NUCLEOTIDE SEQUENCE</scope>
    <source>
        <strain evidence="1">20VBR1</strain>
    </source>
</reference>
<organism evidence="1">
    <name type="scientific">Phenylobacterium glaciei</name>
    <dbReference type="NCBI Taxonomy" id="2803784"/>
    <lineage>
        <taxon>Bacteria</taxon>
        <taxon>Pseudomonadati</taxon>
        <taxon>Pseudomonadota</taxon>
        <taxon>Alphaproteobacteria</taxon>
        <taxon>Caulobacterales</taxon>
        <taxon>Caulobacteraceae</taxon>
        <taxon>Phenylobacterium</taxon>
    </lineage>
</organism>
<gene>
    <name evidence="1" type="ORF">JKL49_16890</name>
</gene>
<protein>
    <submittedName>
        <fullName evidence="1">Uncharacterized protein</fullName>
    </submittedName>
</protein>
<accession>A0A974S6Z7</accession>